<reference evidence="1 2" key="1">
    <citation type="submission" date="2021-01" db="EMBL/GenBank/DDBJ databases">
        <title>Whole genome shotgun sequence of Verrucosispora lutea NBRC 106530.</title>
        <authorList>
            <person name="Komaki H."/>
            <person name="Tamura T."/>
        </authorList>
    </citation>
    <scope>NUCLEOTIDE SEQUENCE [LARGE SCALE GENOMIC DNA]</scope>
    <source>
        <strain evidence="1 2">NBRC 106530</strain>
    </source>
</reference>
<evidence type="ECO:0000313" key="1">
    <source>
        <dbReference type="EMBL" id="GIJ24780.1"/>
    </source>
</evidence>
<name>A0ABQ4J3N1_9ACTN</name>
<comment type="caution">
    <text evidence="1">The sequence shown here is derived from an EMBL/GenBank/DDBJ whole genome shotgun (WGS) entry which is preliminary data.</text>
</comment>
<sequence>MSEGYRTTWTDRVVLVGEDEARLTTWMPTHLRLTWAQDVEPATVEGAEVCSALIRSLFGGCEQGGGSYGEPSMAAT</sequence>
<organism evidence="1 2">
    <name type="scientific">Micromonospora lutea</name>
    <dbReference type="NCBI Taxonomy" id="419825"/>
    <lineage>
        <taxon>Bacteria</taxon>
        <taxon>Bacillati</taxon>
        <taxon>Actinomycetota</taxon>
        <taxon>Actinomycetes</taxon>
        <taxon>Micromonosporales</taxon>
        <taxon>Micromonosporaceae</taxon>
        <taxon>Micromonospora</taxon>
    </lineage>
</organism>
<evidence type="ECO:0000313" key="2">
    <source>
        <dbReference type="Proteomes" id="UP000643165"/>
    </source>
</evidence>
<gene>
    <name evidence="1" type="ORF">Vlu01_54040</name>
</gene>
<proteinExistence type="predicted"/>
<accession>A0ABQ4J3N1</accession>
<dbReference type="Proteomes" id="UP000643165">
    <property type="component" value="Unassembled WGS sequence"/>
</dbReference>
<dbReference type="EMBL" id="BOPB01000041">
    <property type="protein sequence ID" value="GIJ24780.1"/>
    <property type="molecule type" value="Genomic_DNA"/>
</dbReference>
<protein>
    <submittedName>
        <fullName evidence="1">Uncharacterized protein</fullName>
    </submittedName>
</protein>
<keyword evidence="2" id="KW-1185">Reference proteome</keyword>